<proteinExistence type="predicted"/>
<evidence type="ECO:0000313" key="1">
    <source>
        <dbReference type="EMBL" id="GCE25857.1"/>
    </source>
</evidence>
<protein>
    <submittedName>
        <fullName evidence="1">Uncharacterized protein</fullName>
    </submittedName>
</protein>
<comment type="caution">
    <text evidence="1">The sequence shown here is derived from an EMBL/GenBank/DDBJ whole genome shotgun (WGS) entry which is preliminary data.</text>
</comment>
<dbReference type="Proteomes" id="UP000287171">
    <property type="component" value="Unassembled WGS sequence"/>
</dbReference>
<accession>A0A402B3G8</accession>
<dbReference type="AlphaFoldDB" id="A0A402B3G8"/>
<dbReference type="EMBL" id="BIFT01000001">
    <property type="protein sequence ID" value="GCE25857.1"/>
    <property type="molecule type" value="Genomic_DNA"/>
</dbReference>
<organism evidence="1 2">
    <name type="scientific">Dictyobacter alpinus</name>
    <dbReference type="NCBI Taxonomy" id="2014873"/>
    <lineage>
        <taxon>Bacteria</taxon>
        <taxon>Bacillati</taxon>
        <taxon>Chloroflexota</taxon>
        <taxon>Ktedonobacteria</taxon>
        <taxon>Ktedonobacterales</taxon>
        <taxon>Dictyobacteraceae</taxon>
        <taxon>Dictyobacter</taxon>
    </lineage>
</organism>
<sequence length="46" mass="5088">MGKRLQTKQKRGAGRRGIIYIGSASSFVDGLHSIEALMSVVAFRFF</sequence>
<keyword evidence="2" id="KW-1185">Reference proteome</keyword>
<gene>
    <name evidence="1" type="ORF">KDA_13410</name>
</gene>
<evidence type="ECO:0000313" key="2">
    <source>
        <dbReference type="Proteomes" id="UP000287171"/>
    </source>
</evidence>
<reference evidence="2" key="1">
    <citation type="submission" date="2018-12" db="EMBL/GenBank/DDBJ databases">
        <title>Tengunoibacter tsumagoiensis gen. nov., sp. nov., Dictyobacter kobayashii sp. nov., D. alpinus sp. nov., and D. joshuensis sp. nov. and description of Dictyobacteraceae fam. nov. within the order Ktedonobacterales isolated from Tengu-no-mugimeshi.</title>
        <authorList>
            <person name="Wang C.M."/>
            <person name="Zheng Y."/>
            <person name="Sakai Y."/>
            <person name="Toyoda A."/>
            <person name="Minakuchi Y."/>
            <person name="Abe K."/>
            <person name="Yokota A."/>
            <person name="Yabe S."/>
        </authorList>
    </citation>
    <scope>NUCLEOTIDE SEQUENCE [LARGE SCALE GENOMIC DNA]</scope>
    <source>
        <strain evidence="2">Uno16</strain>
    </source>
</reference>
<name>A0A402B3G8_9CHLR</name>